<organism evidence="4 5">
    <name type="scientific">Sorangium cellulosum</name>
    <name type="common">Polyangium cellulosum</name>
    <dbReference type="NCBI Taxonomy" id="56"/>
    <lineage>
        <taxon>Bacteria</taxon>
        <taxon>Pseudomonadati</taxon>
        <taxon>Myxococcota</taxon>
        <taxon>Polyangia</taxon>
        <taxon>Polyangiales</taxon>
        <taxon>Polyangiaceae</taxon>
        <taxon>Sorangium</taxon>
    </lineage>
</organism>
<dbReference type="InterPro" id="IPR016181">
    <property type="entry name" value="Acyl_CoA_acyltransferase"/>
</dbReference>
<dbReference type="InterPro" id="IPR050832">
    <property type="entry name" value="Bact_Acetyltransf"/>
</dbReference>
<dbReference type="Proteomes" id="UP000238348">
    <property type="component" value="Chromosome"/>
</dbReference>
<dbReference type="Gene3D" id="3.40.630.30">
    <property type="match status" value="1"/>
</dbReference>
<dbReference type="PANTHER" id="PTHR43877">
    <property type="entry name" value="AMINOALKYLPHOSPHONATE N-ACETYLTRANSFERASE-RELATED-RELATED"/>
    <property type="match status" value="1"/>
</dbReference>
<name>A0A2L0EQN7_SORCE</name>
<evidence type="ECO:0000313" key="5">
    <source>
        <dbReference type="Proteomes" id="UP000238348"/>
    </source>
</evidence>
<keyword evidence="1" id="KW-0808">Transferase</keyword>
<keyword evidence="2" id="KW-0012">Acyltransferase</keyword>
<reference evidence="4 5" key="1">
    <citation type="submission" date="2015-09" db="EMBL/GenBank/DDBJ databases">
        <title>Sorangium comparison.</title>
        <authorList>
            <person name="Zaburannyi N."/>
            <person name="Bunk B."/>
            <person name="Overmann J."/>
            <person name="Mueller R."/>
        </authorList>
    </citation>
    <scope>NUCLEOTIDE SEQUENCE [LARGE SCALE GENOMIC DNA]</scope>
    <source>
        <strain evidence="4 5">So ce26</strain>
    </source>
</reference>
<evidence type="ECO:0000256" key="2">
    <source>
        <dbReference type="ARBA" id="ARBA00023315"/>
    </source>
</evidence>
<dbReference type="SUPFAM" id="SSF55729">
    <property type="entry name" value="Acyl-CoA N-acyltransferases (Nat)"/>
    <property type="match status" value="1"/>
</dbReference>
<gene>
    <name evidence="4" type="ORF">SOCE26_030270</name>
</gene>
<feature type="domain" description="N-acetyltransferase" evidence="3">
    <location>
        <begin position="6"/>
        <end position="159"/>
    </location>
</feature>
<dbReference type="PROSITE" id="PS51186">
    <property type="entry name" value="GNAT"/>
    <property type="match status" value="1"/>
</dbReference>
<dbReference type="EMBL" id="CP012673">
    <property type="protein sequence ID" value="AUX41606.1"/>
    <property type="molecule type" value="Genomic_DNA"/>
</dbReference>
<dbReference type="RefSeq" id="WP_104980037.1">
    <property type="nucleotide sequence ID" value="NZ_CP012673.1"/>
</dbReference>
<dbReference type="OrthoDB" id="529907at2"/>
<dbReference type="InterPro" id="IPR000182">
    <property type="entry name" value="GNAT_dom"/>
</dbReference>
<evidence type="ECO:0000313" key="4">
    <source>
        <dbReference type="EMBL" id="AUX41606.1"/>
    </source>
</evidence>
<evidence type="ECO:0000256" key="1">
    <source>
        <dbReference type="ARBA" id="ARBA00022679"/>
    </source>
</evidence>
<dbReference type="GO" id="GO:0016747">
    <property type="term" value="F:acyltransferase activity, transferring groups other than amino-acyl groups"/>
    <property type="evidence" value="ECO:0007669"/>
    <property type="project" value="InterPro"/>
</dbReference>
<dbReference type="Pfam" id="PF00583">
    <property type="entry name" value="Acetyltransf_1"/>
    <property type="match status" value="1"/>
</dbReference>
<sequence length="159" mass="17511">MHSLPVSLRPLEPAELEAFIHLTVRGYAEERAEAVDARAEDAARNARAQVEALLPQGLATPDHHLFAVLEGDVAVGHLWIAVTSVDGFRSVFLYDIHLREDARGRGIGRRVMALAEEAARGLGARDLELHVFASNTRALRFYEALGFRITSVSMRKTIG</sequence>
<evidence type="ECO:0000259" key="3">
    <source>
        <dbReference type="PROSITE" id="PS51186"/>
    </source>
</evidence>
<dbReference type="AlphaFoldDB" id="A0A2L0EQN7"/>
<dbReference type="CDD" id="cd04301">
    <property type="entry name" value="NAT_SF"/>
    <property type="match status" value="1"/>
</dbReference>
<accession>A0A2L0EQN7</accession>
<protein>
    <recommendedName>
        <fullName evidence="3">N-acetyltransferase domain-containing protein</fullName>
    </recommendedName>
</protein>
<proteinExistence type="predicted"/>